<feature type="transmembrane region" description="Helical" evidence="1">
    <location>
        <begin position="130"/>
        <end position="148"/>
    </location>
</feature>
<evidence type="ECO:0000313" key="3">
    <source>
        <dbReference type="Proteomes" id="UP001208114"/>
    </source>
</evidence>
<keyword evidence="1" id="KW-0472">Membrane</keyword>
<dbReference type="Proteomes" id="UP001208114">
    <property type="component" value="Unassembled WGS sequence"/>
</dbReference>
<keyword evidence="1" id="KW-1133">Transmembrane helix</keyword>
<feature type="transmembrane region" description="Helical" evidence="1">
    <location>
        <begin position="105"/>
        <end position="124"/>
    </location>
</feature>
<protein>
    <submittedName>
        <fullName evidence="2">Uncharacterized protein</fullName>
    </submittedName>
</protein>
<name>A0ABT2VYG5_9FLAO</name>
<keyword evidence="3" id="KW-1185">Reference proteome</keyword>
<organism evidence="2 3">
    <name type="scientific">Chryseobacterium gilvum</name>
    <dbReference type="NCBI Taxonomy" id="2976534"/>
    <lineage>
        <taxon>Bacteria</taxon>
        <taxon>Pseudomonadati</taxon>
        <taxon>Bacteroidota</taxon>
        <taxon>Flavobacteriia</taxon>
        <taxon>Flavobacteriales</taxon>
        <taxon>Weeksellaceae</taxon>
        <taxon>Chryseobacterium group</taxon>
        <taxon>Chryseobacterium</taxon>
    </lineage>
</organism>
<evidence type="ECO:0000256" key="1">
    <source>
        <dbReference type="SAM" id="Phobius"/>
    </source>
</evidence>
<reference evidence="3" key="1">
    <citation type="submission" date="2023-07" db="EMBL/GenBank/DDBJ databases">
        <title>Chryseobacterium sp. GMJ5 Genome sequencing and assembly.</title>
        <authorList>
            <person name="Jung Y."/>
        </authorList>
    </citation>
    <scope>NUCLEOTIDE SEQUENCE [LARGE SCALE GENOMIC DNA]</scope>
    <source>
        <strain evidence="3">GMJ5</strain>
    </source>
</reference>
<comment type="caution">
    <text evidence="2">The sequence shown here is derived from an EMBL/GenBank/DDBJ whole genome shotgun (WGS) entry which is preliminary data.</text>
</comment>
<evidence type="ECO:0000313" key="2">
    <source>
        <dbReference type="EMBL" id="MCU7614961.1"/>
    </source>
</evidence>
<gene>
    <name evidence="2" type="ORF">N0B16_10985</name>
</gene>
<dbReference type="EMBL" id="JAOTEN010000003">
    <property type="protein sequence ID" value="MCU7614961.1"/>
    <property type="molecule type" value="Genomic_DNA"/>
</dbReference>
<dbReference type="RefSeq" id="WP_262990983.1">
    <property type="nucleotide sequence ID" value="NZ_JAOTEN010000003.1"/>
</dbReference>
<accession>A0ABT2VYG5</accession>
<sequence>MNSFYKSIGLCEELTLATELNKTEFVSDLEKLIYKSNFGIFEVSEYSIPNRYKYRGIVNDHDFIIRRRKRFFENTIPNPKIKGRIDEKNGETYITVVFTPLTYHFLRIMFLVIVFSIIIVNMNHSKNNEMIFMILIPLFTLLTQYFIVKRGIAKEKYNFVRELNFIINKRNQFAIQQAEIF</sequence>
<keyword evidence="1" id="KW-0812">Transmembrane</keyword>
<proteinExistence type="predicted"/>